<dbReference type="CDD" id="cd10527">
    <property type="entry name" value="SET_LSMT"/>
    <property type="match status" value="1"/>
</dbReference>
<dbReference type="InterPro" id="IPR046341">
    <property type="entry name" value="SET_dom_sf"/>
</dbReference>
<reference evidence="3" key="1">
    <citation type="journal article" date="2017" name="Nat. Commun.">
        <title>The asparagus genome sheds light on the origin and evolution of a young Y chromosome.</title>
        <authorList>
            <person name="Harkess A."/>
            <person name="Zhou J."/>
            <person name="Xu C."/>
            <person name="Bowers J.E."/>
            <person name="Van der Hulst R."/>
            <person name="Ayyampalayam S."/>
            <person name="Mercati F."/>
            <person name="Riccardi P."/>
            <person name="McKain M.R."/>
            <person name="Kakrana A."/>
            <person name="Tang H."/>
            <person name="Ray J."/>
            <person name="Groenendijk J."/>
            <person name="Arikit S."/>
            <person name="Mathioni S.M."/>
            <person name="Nakano M."/>
            <person name="Shan H."/>
            <person name="Telgmann-Rauber A."/>
            <person name="Kanno A."/>
            <person name="Yue Z."/>
            <person name="Chen H."/>
            <person name="Li W."/>
            <person name="Chen Y."/>
            <person name="Xu X."/>
            <person name="Zhang Y."/>
            <person name="Luo S."/>
            <person name="Chen H."/>
            <person name="Gao J."/>
            <person name="Mao Z."/>
            <person name="Pires J.C."/>
            <person name="Luo M."/>
            <person name="Kudrna D."/>
            <person name="Wing R.A."/>
            <person name="Meyers B.C."/>
            <person name="Yi K."/>
            <person name="Kong H."/>
            <person name="Lavrijsen P."/>
            <person name="Sunseri F."/>
            <person name="Falavigna A."/>
            <person name="Ye Y."/>
            <person name="Leebens-Mack J.H."/>
            <person name="Chen G."/>
        </authorList>
    </citation>
    <scope>NUCLEOTIDE SEQUENCE [LARGE SCALE GENOMIC DNA]</scope>
    <source>
        <strain evidence="3">cv. DH0086</strain>
    </source>
</reference>
<keyword evidence="3" id="KW-1185">Reference proteome</keyword>
<dbReference type="Gene3D" id="3.90.1410.10">
    <property type="entry name" value="set domain protein methyltransferase, domain 1"/>
    <property type="match status" value="1"/>
</dbReference>
<dbReference type="SUPFAM" id="SSF82199">
    <property type="entry name" value="SET domain"/>
    <property type="match status" value="1"/>
</dbReference>
<proteinExistence type="predicted"/>
<dbReference type="AlphaFoldDB" id="A0A5P1EWW4"/>
<dbReference type="PROSITE" id="PS50280">
    <property type="entry name" value="SET"/>
    <property type="match status" value="1"/>
</dbReference>
<dbReference type="OrthoDB" id="341421at2759"/>
<evidence type="ECO:0000259" key="1">
    <source>
        <dbReference type="PROSITE" id="PS50280"/>
    </source>
</evidence>
<dbReference type="FunFam" id="3.90.1410.10:FF:000011">
    <property type="entry name" value="Transcription factor, E2F and DP-related"/>
    <property type="match status" value="1"/>
</dbReference>
<feature type="domain" description="SET" evidence="1">
    <location>
        <begin position="164"/>
        <end position="382"/>
    </location>
</feature>
<accession>A0A5P1EWW4</accession>
<evidence type="ECO:0000313" key="2">
    <source>
        <dbReference type="EMBL" id="ONK70536.1"/>
    </source>
</evidence>
<protein>
    <recommendedName>
        <fullName evidence="1">SET domain-containing protein</fullName>
    </recommendedName>
</protein>
<dbReference type="Pfam" id="PF00856">
    <property type="entry name" value="SET"/>
    <property type="match status" value="1"/>
</dbReference>
<dbReference type="EMBL" id="CM007385">
    <property type="protein sequence ID" value="ONK70536.1"/>
    <property type="molecule type" value="Genomic_DNA"/>
</dbReference>
<sequence>MAEAAERETKRSEMLTLCLPSLSEDDPLFSQKKDLVHGSDLTFKFQVPVPSNREEVFHIFEQIVRSARILYLDEVELYFMEDDDYGPFSCRNELESLNTILLMISSLISCAKPDGLEVLQILQNATVAMINSVGAKYTDYMVAKDFPVDAKELLKWGDSCGIRTKLKIAYFEEAGRGAVASEDIKIGDIALEVPESLIISEEHVRESDMFDVLKELDDVSSETMLLLWSMKERRNSNSKFKIYFKTLPEKFKTGLTFGIDALAALEGTLLFEELLQAKEHLRQQYDALCPTLFAKYPKIFPPELYTWDCYLWACELWYSNGMKIVCSDGKLRTCLVPVAGLLNHSLCPHVLRYGRVNSETKSLKFLVSRHCGEGEQCYLSYGSLPGSHLITFYGFLPKGDNPYDVIPLDFDVPSAENDSSCQSGEPARTSHMVRGTWLSKSSKPHTYGLSPPLLAHLRSILRSSDIELHAEFHGQDEETERAVLDTLISVFSPMLEGLGDTNEIDRENPSWDVKLALDYKDLLRRIICSVLDSCAAGIRELDLSLVQH</sequence>
<dbReference type="GO" id="GO:0016279">
    <property type="term" value="F:protein-lysine N-methyltransferase activity"/>
    <property type="evidence" value="ECO:0007669"/>
    <property type="project" value="TreeGrafter"/>
</dbReference>
<organism evidence="2 3">
    <name type="scientific">Asparagus officinalis</name>
    <name type="common">Garden asparagus</name>
    <dbReference type="NCBI Taxonomy" id="4686"/>
    <lineage>
        <taxon>Eukaryota</taxon>
        <taxon>Viridiplantae</taxon>
        <taxon>Streptophyta</taxon>
        <taxon>Embryophyta</taxon>
        <taxon>Tracheophyta</taxon>
        <taxon>Spermatophyta</taxon>
        <taxon>Magnoliopsida</taxon>
        <taxon>Liliopsida</taxon>
        <taxon>Asparagales</taxon>
        <taxon>Asparagaceae</taxon>
        <taxon>Asparagoideae</taxon>
        <taxon>Asparagus</taxon>
    </lineage>
</organism>
<dbReference type="OMA" id="HSLCPHV"/>
<dbReference type="InterPro" id="IPR001214">
    <property type="entry name" value="SET_dom"/>
</dbReference>
<dbReference type="PANTHER" id="PTHR13271:SF103">
    <property type="entry name" value="N-METHYLTRANSFERASE DOMAIN AND SET DOMAIN CONTAINING PROTEIN-RELATED"/>
    <property type="match status" value="1"/>
</dbReference>
<dbReference type="Proteomes" id="UP000243459">
    <property type="component" value="Chromosome 5"/>
</dbReference>
<gene>
    <name evidence="2" type="ORF">A4U43_C05F34730</name>
</gene>
<dbReference type="Gramene" id="ONK70536">
    <property type="protein sequence ID" value="ONK70536"/>
    <property type="gene ID" value="A4U43_C05F34730"/>
</dbReference>
<dbReference type="InterPro" id="IPR050600">
    <property type="entry name" value="SETD3_SETD6_MTase"/>
</dbReference>
<name>A0A5P1EWW4_ASPOF</name>
<dbReference type="PANTHER" id="PTHR13271">
    <property type="entry name" value="UNCHARACTERIZED PUTATIVE METHYLTRANSFERASE"/>
    <property type="match status" value="1"/>
</dbReference>
<evidence type="ECO:0000313" key="3">
    <source>
        <dbReference type="Proteomes" id="UP000243459"/>
    </source>
</evidence>